<dbReference type="Proteomes" id="UP000699042">
    <property type="component" value="Unassembled WGS sequence"/>
</dbReference>
<keyword evidence="2" id="KW-1185">Reference proteome</keyword>
<protein>
    <submittedName>
        <fullName evidence="1">Uncharacterized protein</fullName>
    </submittedName>
</protein>
<feature type="non-terminal residue" evidence="1">
    <location>
        <position position="1"/>
    </location>
</feature>
<comment type="caution">
    <text evidence="1">The sequence shown here is derived from an EMBL/GenBank/DDBJ whole genome shotgun (WGS) entry which is preliminary data.</text>
</comment>
<gene>
    <name evidence="1" type="ORF">JMJ77_014625</name>
</gene>
<evidence type="ECO:0000313" key="1">
    <source>
        <dbReference type="EMBL" id="KAG7046393.1"/>
    </source>
</evidence>
<reference evidence="1" key="1">
    <citation type="submission" date="2021-05" db="EMBL/GenBank/DDBJ databases">
        <title>Comparative genomics of three Colletotrichum scovillei strains and genetic complementation revealed genes involved fungal growth and virulence on chili pepper.</title>
        <authorList>
            <person name="Hsieh D.-K."/>
            <person name="Chuang S.-C."/>
            <person name="Chen C.-Y."/>
            <person name="Chao Y.-T."/>
            <person name="Lu M.-Y.J."/>
            <person name="Lee M.-H."/>
            <person name="Shih M.-C."/>
        </authorList>
    </citation>
    <scope>NUCLEOTIDE SEQUENCE</scope>
    <source>
        <strain evidence="1">Coll-153</strain>
    </source>
</reference>
<name>A0A9P7R0S2_9PEZI</name>
<feature type="non-terminal residue" evidence="1">
    <location>
        <position position="100"/>
    </location>
</feature>
<sequence length="100" mass="11501">SSSSWYTYLLQSPPSSTLYRDASVSVLYLGTISGARHLKKHSQNRCRAFQRKHETFGQRAITLSPGSRGKGLREGHSRYSYYFTLVPYCRYLVCSTLERK</sequence>
<evidence type="ECO:0000313" key="2">
    <source>
        <dbReference type="Proteomes" id="UP000699042"/>
    </source>
</evidence>
<proteinExistence type="predicted"/>
<dbReference type="EMBL" id="JAESDN010000008">
    <property type="protein sequence ID" value="KAG7046393.1"/>
    <property type="molecule type" value="Genomic_DNA"/>
</dbReference>
<organism evidence="1 2">
    <name type="scientific">Colletotrichum scovillei</name>
    <dbReference type="NCBI Taxonomy" id="1209932"/>
    <lineage>
        <taxon>Eukaryota</taxon>
        <taxon>Fungi</taxon>
        <taxon>Dikarya</taxon>
        <taxon>Ascomycota</taxon>
        <taxon>Pezizomycotina</taxon>
        <taxon>Sordariomycetes</taxon>
        <taxon>Hypocreomycetidae</taxon>
        <taxon>Glomerellales</taxon>
        <taxon>Glomerellaceae</taxon>
        <taxon>Colletotrichum</taxon>
        <taxon>Colletotrichum acutatum species complex</taxon>
    </lineage>
</organism>
<dbReference type="AlphaFoldDB" id="A0A9P7R0S2"/>
<accession>A0A9P7R0S2</accession>